<dbReference type="Proteomes" id="UP000808372">
    <property type="component" value="Chromosome 3"/>
</dbReference>
<accession>A0A8U0QK26</accession>
<dbReference type="RefSeq" id="XP_038844825.1">
    <property type="nucleotide sequence ID" value="XM_038988897.1"/>
</dbReference>
<dbReference type="InterPro" id="IPR027487">
    <property type="entry name" value="Ribosomal_mL48"/>
</dbReference>
<keyword evidence="2" id="KW-0687">Ribonucleoprotein</keyword>
<gene>
    <name evidence="5" type="primary">mrpl48</name>
</gene>
<dbReference type="PANTHER" id="PTHR13473">
    <property type="entry name" value="MITOCHONDRIAL RIBOSOMAL PROTEIN L48"/>
    <property type="match status" value="1"/>
</dbReference>
<keyword evidence="4" id="KW-1185">Reference proteome</keyword>
<sequence length="183" mass="20712">MNPVILNLQLALHSRTLDRAALLLRASVSVKHPIQGSLAFSNERQYRTMPTHGIGKYKHLLPKEAPKKKKERQQMKQIKTATDAEYGTLNVKVSGYALPTKSTEVMVMPEQGTKMYVDAILKTHERIVQFSQLNVTLCPIFMEVMLKNQPEGVQLSVKPHTEADYQARFKARPELEGLMAQIT</sequence>
<evidence type="ECO:0000259" key="3">
    <source>
        <dbReference type="SMART" id="SM01403"/>
    </source>
</evidence>
<dbReference type="GO" id="GO:1990904">
    <property type="term" value="C:ribonucleoprotein complex"/>
    <property type="evidence" value="ECO:0007669"/>
    <property type="project" value="UniProtKB-KW"/>
</dbReference>
<dbReference type="SUPFAM" id="SSF54999">
    <property type="entry name" value="Ribosomal protein S10"/>
    <property type="match status" value="1"/>
</dbReference>
<name>A0A8U0QK26_SALNM</name>
<dbReference type="AlphaFoldDB" id="A0A8U0QK26"/>
<protein>
    <submittedName>
        <fullName evidence="5">39S ribosomal protein L48, mitochondrial isoform X3</fullName>
    </submittedName>
</protein>
<dbReference type="InterPro" id="IPR027486">
    <property type="entry name" value="Ribosomal_uS10_dom"/>
</dbReference>
<reference evidence="5" key="1">
    <citation type="submission" date="2025-08" db="UniProtKB">
        <authorList>
            <consortium name="RefSeq"/>
        </authorList>
    </citation>
    <scope>IDENTIFICATION</scope>
    <source>
        <tissue evidence="5">White muscle</tissue>
    </source>
</reference>
<feature type="domain" description="Small ribosomal subunit protein uS10" evidence="3">
    <location>
        <begin position="7"/>
        <end position="158"/>
    </location>
</feature>
<dbReference type="SMART" id="SM01403">
    <property type="entry name" value="Ribosomal_S10"/>
    <property type="match status" value="1"/>
</dbReference>
<keyword evidence="1 5" id="KW-0689">Ribosomal protein</keyword>
<dbReference type="GeneID" id="120044287"/>
<dbReference type="CTD" id="51642"/>
<evidence type="ECO:0000256" key="1">
    <source>
        <dbReference type="ARBA" id="ARBA00022980"/>
    </source>
</evidence>
<organism evidence="4 5">
    <name type="scientific">Salvelinus namaycush</name>
    <name type="common">Lake trout</name>
    <name type="synonym">Salmo namaycush</name>
    <dbReference type="NCBI Taxonomy" id="8040"/>
    <lineage>
        <taxon>Eukaryota</taxon>
        <taxon>Metazoa</taxon>
        <taxon>Chordata</taxon>
        <taxon>Craniata</taxon>
        <taxon>Vertebrata</taxon>
        <taxon>Euteleostomi</taxon>
        <taxon>Actinopterygii</taxon>
        <taxon>Neopterygii</taxon>
        <taxon>Teleostei</taxon>
        <taxon>Protacanthopterygii</taxon>
        <taxon>Salmoniformes</taxon>
        <taxon>Salmonidae</taxon>
        <taxon>Salmoninae</taxon>
        <taxon>Salvelinus</taxon>
    </lineage>
</organism>
<dbReference type="PANTHER" id="PTHR13473:SF0">
    <property type="entry name" value="LARGE RIBOSOMAL SUBUNIT PROTEIN ML48"/>
    <property type="match status" value="1"/>
</dbReference>
<evidence type="ECO:0000313" key="4">
    <source>
        <dbReference type="Proteomes" id="UP000808372"/>
    </source>
</evidence>
<dbReference type="InterPro" id="IPR036838">
    <property type="entry name" value="Ribosomal_uS10_dom_sf"/>
</dbReference>
<dbReference type="GO" id="GO:0005761">
    <property type="term" value="C:mitochondrial ribosome"/>
    <property type="evidence" value="ECO:0007669"/>
    <property type="project" value="InterPro"/>
</dbReference>
<dbReference type="Pfam" id="PF00338">
    <property type="entry name" value="Ribosomal_S10"/>
    <property type="match status" value="1"/>
</dbReference>
<evidence type="ECO:0000313" key="5">
    <source>
        <dbReference type="RefSeq" id="XP_038844825.1"/>
    </source>
</evidence>
<proteinExistence type="predicted"/>
<evidence type="ECO:0000256" key="2">
    <source>
        <dbReference type="ARBA" id="ARBA00023274"/>
    </source>
</evidence>